<dbReference type="GO" id="GO:0005524">
    <property type="term" value="F:ATP binding"/>
    <property type="evidence" value="ECO:0007669"/>
    <property type="project" value="UniProtKB-KW"/>
</dbReference>
<dbReference type="InterPro" id="IPR003593">
    <property type="entry name" value="AAA+_ATPase"/>
</dbReference>
<evidence type="ECO:0000256" key="3">
    <source>
        <dbReference type="ARBA" id="ARBA00022692"/>
    </source>
</evidence>
<dbReference type="PROSITE" id="PS50929">
    <property type="entry name" value="ABC_TM1F"/>
    <property type="match status" value="1"/>
</dbReference>
<keyword evidence="12" id="KW-1185">Reference proteome</keyword>
<evidence type="ECO:0000256" key="4">
    <source>
        <dbReference type="ARBA" id="ARBA00022741"/>
    </source>
</evidence>
<comment type="caution">
    <text evidence="11">The sequence shown here is derived from an EMBL/GenBank/DDBJ whole genome shotgun (WGS) entry which is preliminary data.</text>
</comment>
<dbReference type="SUPFAM" id="SSF52540">
    <property type="entry name" value="P-loop containing nucleoside triphosphate hydrolases"/>
    <property type="match status" value="1"/>
</dbReference>
<dbReference type="PROSITE" id="PS50893">
    <property type="entry name" value="ABC_TRANSPORTER_2"/>
    <property type="match status" value="1"/>
</dbReference>
<evidence type="ECO:0000256" key="2">
    <source>
        <dbReference type="ARBA" id="ARBA00022475"/>
    </source>
</evidence>
<evidence type="ECO:0000256" key="7">
    <source>
        <dbReference type="ARBA" id="ARBA00023136"/>
    </source>
</evidence>
<keyword evidence="2" id="KW-1003">Cell membrane</keyword>
<name>A0A059KQL6_9BURK</name>
<feature type="transmembrane region" description="Helical" evidence="8">
    <location>
        <begin position="51"/>
        <end position="70"/>
    </location>
</feature>
<dbReference type="Gene3D" id="1.20.1560.10">
    <property type="entry name" value="ABC transporter type 1, transmembrane domain"/>
    <property type="match status" value="1"/>
</dbReference>
<dbReference type="GO" id="GO:0016887">
    <property type="term" value="F:ATP hydrolysis activity"/>
    <property type="evidence" value="ECO:0007669"/>
    <property type="project" value="InterPro"/>
</dbReference>
<dbReference type="InterPro" id="IPR036640">
    <property type="entry name" value="ABC1_TM_sf"/>
</dbReference>
<dbReference type="InterPro" id="IPR039421">
    <property type="entry name" value="Type_1_exporter"/>
</dbReference>
<evidence type="ECO:0000313" key="12">
    <source>
        <dbReference type="Proteomes" id="UP000026714"/>
    </source>
</evidence>
<dbReference type="Pfam" id="PF00005">
    <property type="entry name" value="ABC_tran"/>
    <property type="match status" value="1"/>
</dbReference>
<dbReference type="CDD" id="cd03228">
    <property type="entry name" value="ABCC_MRP_Like"/>
    <property type="match status" value="1"/>
</dbReference>
<gene>
    <name evidence="11" type="ORF">X805_09830</name>
</gene>
<dbReference type="GO" id="GO:0015421">
    <property type="term" value="F:ABC-type oligopeptide transporter activity"/>
    <property type="evidence" value="ECO:0007669"/>
    <property type="project" value="TreeGrafter"/>
</dbReference>
<dbReference type="InterPro" id="IPR003439">
    <property type="entry name" value="ABC_transporter-like_ATP-bd"/>
</dbReference>
<evidence type="ECO:0000256" key="8">
    <source>
        <dbReference type="SAM" id="Phobius"/>
    </source>
</evidence>
<proteinExistence type="predicted"/>
<dbReference type="InterPro" id="IPR011527">
    <property type="entry name" value="ABC1_TM_dom"/>
</dbReference>
<dbReference type="Gene3D" id="3.40.50.300">
    <property type="entry name" value="P-loop containing nucleotide triphosphate hydrolases"/>
    <property type="match status" value="1"/>
</dbReference>
<evidence type="ECO:0000256" key="5">
    <source>
        <dbReference type="ARBA" id="ARBA00022840"/>
    </source>
</evidence>
<evidence type="ECO:0000256" key="6">
    <source>
        <dbReference type="ARBA" id="ARBA00022989"/>
    </source>
</evidence>
<dbReference type="InterPro" id="IPR027417">
    <property type="entry name" value="P-loop_NTPase"/>
</dbReference>
<keyword evidence="6 8" id="KW-1133">Transmembrane helix</keyword>
<comment type="subcellular location">
    <subcellularLocation>
        <location evidence="1">Cell membrane</location>
        <topology evidence="1">Multi-pass membrane protein</topology>
    </subcellularLocation>
</comment>
<feature type="domain" description="ABC transporter" evidence="9">
    <location>
        <begin position="346"/>
        <end position="555"/>
    </location>
</feature>
<dbReference type="SUPFAM" id="SSF90123">
    <property type="entry name" value="ABC transporter transmembrane region"/>
    <property type="match status" value="1"/>
</dbReference>
<evidence type="ECO:0000259" key="9">
    <source>
        <dbReference type="PROSITE" id="PS50893"/>
    </source>
</evidence>
<dbReference type="eggNOG" id="COG4615">
    <property type="taxonomic scope" value="Bacteria"/>
</dbReference>
<dbReference type="NCBIfam" id="TIGR01194">
    <property type="entry name" value="cyc_pep_trnsptr"/>
    <property type="match status" value="1"/>
</dbReference>
<feature type="transmembrane region" description="Helical" evidence="8">
    <location>
        <begin position="157"/>
        <end position="175"/>
    </location>
</feature>
<dbReference type="STRING" id="34103.SAMN05421778_10863"/>
<sequence length="555" mass="61235">MKRSQLLDFLRREADLPLPPMLAGMVLSGLCQGLLIALANTGAASAGDGLTMTRLALLIVYLLGLAAWVLSLRRSLKDCFTASEQALERVKTRLATRLLQADLRYIERESASGRFTPISQDTRLVADAVMQGLYGLQSLALFAASGLYMVWKDPITFGLIALVFALAVPQLMRHYQRATAETRLSAEREARFFALFGELVQGFKEVKLHRGRSEAIQAELQSRARSAHAPRHDINRRTVDDLQFSSGILYVLLAALVFVQPSLWPSRSDGIEQGLSIVLSLMGPLTAFATMLPMLARAEAAVGGLYALEAEIEAAVHGRAAEVDAPMAEGPVAADPARPAFEHLGLHGAAFHYTDAAGEVTFRSGPHTLEIRRGELVFIVGGNGAGKSTLLKLLTGLYPPMEGELRRDGQIVDAAARDDWRELFSIVFTDFHLFERLHGLDDVDPAEVRRWLQVMGLERKTGFENGRFTQTALSTGQRKRLAFIVAVLRNKPVCVLDEVAADQDPEFRRRFYRELLPELRTRGTTVIVVSHDDAYFDCADRIVRLQDGRIVADTA</sequence>
<dbReference type="GO" id="GO:0005886">
    <property type="term" value="C:plasma membrane"/>
    <property type="evidence" value="ECO:0007669"/>
    <property type="project" value="UniProtKB-SubCell"/>
</dbReference>
<dbReference type="RefSeq" id="WP_037478882.1">
    <property type="nucleotide sequence ID" value="NZ_AZRA01000025.1"/>
</dbReference>
<evidence type="ECO:0000259" key="10">
    <source>
        <dbReference type="PROSITE" id="PS50929"/>
    </source>
</evidence>
<keyword evidence="3 8" id="KW-0812">Transmembrane</keyword>
<dbReference type="PANTHER" id="PTHR43394">
    <property type="entry name" value="ATP-DEPENDENT PERMEASE MDL1, MITOCHONDRIAL"/>
    <property type="match status" value="1"/>
</dbReference>
<dbReference type="AlphaFoldDB" id="A0A059KQL6"/>
<keyword evidence="7 8" id="KW-0472">Membrane</keyword>
<dbReference type="GO" id="GO:1904680">
    <property type="term" value="F:peptide transmembrane transporter activity"/>
    <property type="evidence" value="ECO:0007669"/>
    <property type="project" value="InterPro"/>
</dbReference>
<keyword evidence="4" id="KW-0547">Nucleotide-binding</keyword>
<dbReference type="InterPro" id="IPR005898">
    <property type="entry name" value="Cyc_pep_transpt_SyrD/YojI"/>
</dbReference>
<dbReference type="EMBL" id="AZRA01000025">
    <property type="protein sequence ID" value="KDB53398.1"/>
    <property type="molecule type" value="Genomic_DNA"/>
</dbReference>
<feature type="transmembrane region" description="Helical" evidence="8">
    <location>
        <begin position="21"/>
        <end position="39"/>
    </location>
</feature>
<keyword evidence="5" id="KW-0067">ATP-binding</keyword>
<evidence type="ECO:0000256" key="1">
    <source>
        <dbReference type="ARBA" id="ARBA00004651"/>
    </source>
</evidence>
<dbReference type="SMART" id="SM00382">
    <property type="entry name" value="AAA"/>
    <property type="match status" value="1"/>
</dbReference>
<organism evidence="11 12">
    <name type="scientific">Sphaerotilus natans subsp. natans DSM 6575</name>
    <dbReference type="NCBI Taxonomy" id="1286631"/>
    <lineage>
        <taxon>Bacteria</taxon>
        <taxon>Pseudomonadati</taxon>
        <taxon>Pseudomonadota</taxon>
        <taxon>Betaproteobacteria</taxon>
        <taxon>Burkholderiales</taxon>
        <taxon>Sphaerotilaceae</taxon>
        <taxon>Sphaerotilus</taxon>
    </lineage>
</organism>
<dbReference type="Proteomes" id="UP000026714">
    <property type="component" value="Unassembled WGS sequence"/>
</dbReference>
<feature type="transmembrane region" description="Helical" evidence="8">
    <location>
        <begin position="133"/>
        <end position="151"/>
    </location>
</feature>
<accession>A0A059KQL6</accession>
<protein>
    <recommendedName>
        <fullName evidence="13">Cyclic peptide export ABC transporter</fullName>
    </recommendedName>
</protein>
<feature type="transmembrane region" description="Helical" evidence="8">
    <location>
        <begin position="244"/>
        <end position="263"/>
    </location>
</feature>
<dbReference type="PANTHER" id="PTHR43394:SF1">
    <property type="entry name" value="ATP-BINDING CASSETTE SUB-FAMILY B MEMBER 10, MITOCHONDRIAL"/>
    <property type="match status" value="1"/>
</dbReference>
<evidence type="ECO:0000313" key="11">
    <source>
        <dbReference type="EMBL" id="KDB53398.1"/>
    </source>
</evidence>
<feature type="transmembrane region" description="Helical" evidence="8">
    <location>
        <begin position="275"/>
        <end position="296"/>
    </location>
</feature>
<evidence type="ECO:0008006" key="13">
    <source>
        <dbReference type="Google" id="ProtNLM"/>
    </source>
</evidence>
<feature type="domain" description="ABC transmembrane type-1" evidence="10">
    <location>
        <begin position="21"/>
        <end position="217"/>
    </location>
</feature>
<reference evidence="11 12" key="1">
    <citation type="journal article" date="2014" name="FEMS Microbiol. Ecol.">
        <title>Sphaerotilus natans encrusted with nanoball-shaped Fe(III) oxide minerals formed by nitrate-reducing mixotrophic Fe(II) oxidation.</title>
        <authorList>
            <person name="Park S."/>
            <person name="Kim D.H."/>
            <person name="Lee J.H."/>
            <person name="Hur H.G."/>
        </authorList>
    </citation>
    <scope>NUCLEOTIDE SEQUENCE [LARGE SCALE GENOMIC DNA]</scope>
    <source>
        <strain evidence="11 12">DSM 6575</strain>
    </source>
</reference>